<feature type="chain" id="PRO_5007896232" evidence="1">
    <location>
        <begin position="18"/>
        <end position="86"/>
    </location>
</feature>
<evidence type="ECO:0000313" key="2">
    <source>
        <dbReference type="EMBL" id="KZZ97707.1"/>
    </source>
</evidence>
<organism evidence="2 3">
    <name type="scientific">Moelleriella libera RCEF 2490</name>
    <dbReference type="NCBI Taxonomy" id="1081109"/>
    <lineage>
        <taxon>Eukaryota</taxon>
        <taxon>Fungi</taxon>
        <taxon>Dikarya</taxon>
        <taxon>Ascomycota</taxon>
        <taxon>Pezizomycotina</taxon>
        <taxon>Sordariomycetes</taxon>
        <taxon>Hypocreomycetidae</taxon>
        <taxon>Hypocreales</taxon>
        <taxon>Clavicipitaceae</taxon>
        <taxon>Moelleriella</taxon>
    </lineage>
</organism>
<feature type="signal peptide" evidence="1">
    <location>
        <begin position="1"/>
        <end position="17"/>
    </location>
</feature>
<dbReference type="EMBL" id="AZGY01000006">
    <property type="protein sequence ID" value="KZZ97707.1"/>
    <property type="molecule type" value="Genomic_DNA"/>
</dbReference>
<keyword evidence="3" id="KW-1185">Reference proteome</keyword>
<comment type="caution">
    <text evidence="2">The sequence shown here is derived from an EMBL/GenBank/DDBJ whole genome shotgun (WGS) entry which is preliminary data.</text>
</comment>
<proteinExistence type="predicted"/>
<reference evidence="2 3" key="1">
    <citation type="journal article" date="2016" name="Genome Biol. Evol.">
        <title>Divergent and convergent evolution of fungal pathogenicity.</title>
        <authorList>
            <person name="Shang Y."/>
            <person name="Xiao G."/>
            <person name="Zheng P."/>
            <person name="Cen K."/>
            <person name="Zhan S."/>
            <person name="Wang C."/>
        </authorList>
    </citation>
    <scope>NUCLEOTIDE SEQUENCE [LARGE SCALE GENOMIC DNA]</scope>
    <source>
        <strain evidence="2 3">RCEF 2490</strain>
    </source>
</reference>
<accession>A0A168DG41</accession>
<dbReference type="Proteomes" id="UP000078544">
    <property type="component" value="Unassembled WGS sequence"/>
</dbReference>
<name>A0A168DG41_9HYPO</name>
<dbReference type="AlphaFoldDB" id="A0A168DG41"/>
<sequence>MKTFVAIVAVFAATGSAVPVEDVQIARRNMSVTEIHPLEKIQLPASLNTNDDDCVKCTRYCGDGSNGAALKAACIIVKCGIECLVA</sequence>
<evidence type="ECO:0000313" key="3">
    <source>
        <dbReference type="Proteomes" id="UP000078544"/>
    </source>
</evidence>
<protein>
    <submittedName>
        <fullName evidence="2">Uncharacterized protein</fullName>
    </submittedName>
</protein>
<gene>
    <name evidence="2" type="ORF">AAL_03671</name>
</gene>
<evidence type="ECO:0000256" key="1">
    <source>
        <dbReference type="SAM" id="SignalP"/>
    </source>
</evidence>
<keyword evidence="1" id="KW-0732">Signal</keyword>